<dbReference type="AlphaFoldDB" id="A0A2R5GAX5"/>
<evidence type="ECO:0000313" key="1">
    <source>
        <dbReference type="EMBL" id="GBG28160.1"/>
    </source>
</evidence>
<dbReference type="EMBL" id="BEYU01000040">
    <property type="protein sequence ID" value="GBG28160.1"/>
    <property type="molecule type" value="Genomic_DNA"/>
</dbReference>
<gene>
    <name evidence="1" type="ORF">FCC1311_043832</name>
</gene>
<dbReference type="Proteomes" id="UP000241890">
    <property type="component" value="Unassembled WGS sequence"/>
</dbReference>
<comment type="caution">
    <text evidence="1">The sequence shown here is derived from an EMBL/GenBank/DDBJ whole genome shotgun (WGS) entry which is preliminary data.</text>
</comment>
<organism evidence="1 2">
    <name type="scientific">Hondaea fermentalgiana</name>
    <dbReference type="NCBI Taxonomy" id="2315210"/>
    <lineage>
        <taxon>Eukaryota</taxon>
        <taxon>Sar</taxon>
        <taxon>Stramenopiles</taxon>
        <taxon>Bigyra</taxon>
        <taxon>Labyrinthulomycetes</taxon>
        <taxon>Thraustochytrida</taxon>
        <taxon>Thraustochytriidae</taxon>
        <taxon>Hondaea</taxon>
    </lineage>
</organism>
<sequence>MSSTEVQAAILSNLWNDYQHAGARIQGGDLDMLVLNCESGRIGAMKLCDGYIVAAAGRDASTRVLREELGRLRDALSPVLASLEMDDAAGDASAVGTVAGVNA</sequence>
<evidence type="ECO:0000313" key="2">
    <source>
        <dbReference type="Proteomes" id="UP000241890"/>
    </source>
</evidence>
<protein>
    <recommendedName>
        <fullName evidence="3">Roadblock/LAMTOR2 domain-containing protein</fullName>
    </recommendedName>
</protein>
<keyword evidence="2" id="KW-1185">Reference proteome</keyword>
<dbReference type="InParanoid" id="A0A2R5GAX5"/>
<reference evidence="1 2" key="1">
    <citation type="submission" date="2017-12" db="EMBL/GenBank/DDBJ databases">
        <title>Sequencing, de novo assembly and annotation of complete genome of a new Thraustochytrid species, strain FCC1311.</title>
        <authorList>
            <person name="Sedici K."/>
            <person name="Godart F."/>
            <person name="Aiese Cigliano R."/>
            <person name="Sanseverino W."/>
            <person name="Barakat M."/>
            <person name="Ortet P."/>
            <person name="Marechal E."/>
            <person name="Cagnac O."/>
            <person name="Amato A."/>
        </authorList>
    </citation>
    <scope>NUCLEOTIDE SEQUENCE [LARGE SCALE GENOMIC DNA]</scope>
</reference>
<dbReference type="SUPFAM" id="SSF103196">
    <property type="entry name" value="Roadblock/LC7 domain"/>
    <property type="match status" value="1"/>
</dbReference>
<dbReference type="Gene3D" id="3.30.450.30">
    <property type="entry name" value="Dynein light chain 2a, cytoplasmic"/>
    <property type="match status" value="1"/>
</dbReference>
<evidence type="ECO:0008006" key="3">
    <source>
        <dbReference type="Google" id="ProtNLM"/>
    </source>
</evidence>
<name>A0A2R5GAX5_9STRA</name>
<accession>A0A2R5GAX5</accession>
<proteinExistence type="predicted"/>